<dbReference type="EMBL" id="LAZR01000486">
    <property type="protein sequence ID" value="KKN66949.1"/>
    <property type="molecule type" value="Genomic_DNA"/>
</dbReference>
<dbReference type="PROSITE" id="PS51747">
    <property type="entry name" value="CYT_DCMP_DEAMINASES_2"/>
    <property type="match status" value="1"/>
</dbReference>
<evidence type="ECO:0000313" key="3">
    <source>
        <dbReference type="EMBL" id="KKN66949.1"/>
    </source>
</evidence>
<dbReference type="PIRSF" id="PIRSF006019">
    <property type="entry name" value="dCMP_deaminase"/>
    <property type="match status" value="1"/>
</dbReference>
<dbReference type="GO" id="GO:0006220">
    <property type="term" value="P:pyrimidine nucleotide metabolic process"/>
    <property type="evidence" value="ECO:0007669"/>
    <property type="project" value="InterPro"/>
</dbReference>
<accession>A0A0F9SIR1</accession>
<dbReference type="GO" id="GO:0005737">
    <property type="term" value="C:cytoplasm"/>
    <property type="evidence" value="ECO:0007669"/>
    <property type="project" value="TreeGrafter"/>
</dbReference>
<dbReference type="InterPro" id="IPR016193">
    <property type="entry name" value="Cytidine_deaminase-like"/>
</dbReference>
<sequence length="144" mass="15897">MDKDTYFMNIAIATAGRSKCQRAKYGTVIVSKDGRIISTGYNGKPRGASNDEMCYRIGLPDNSLGPICCIHSEMNAMLFATPEELQEATIYVTGIPCQDCTLIAAQMFIARIVYIKNAEGHRGNLTGEFVEEYGLRIKFEVING</sequence>
<protein>
    <recommendedName>
        <fullName evidence="2">CMP/dCMP-type deaminase domain-containing protein</fullName>
    </recommendedName>
</protein>
<name>A0A0F9SIR1_9ZZZZ</name>
<dbReference type="GO" id="GO:0008270">
    <property type="term" value="F:zinc ion binding"/>
    <property type="evidence" value="ECO:0007669"/>
    <property type="project" value="InterPro"/>
</dbReference>
<dbReference type="Gene3D" id="3.40.140.10">
    <property type="entry name" value="Cytidine Deaminase, domain 2"/>
    <property type="match status" value="1"/>
</dbReference>
<dbReference type="Pfam" id="PF00383">
    <property type="entry name" value="dCMP_cyt_deam_1"/>
    <property type="match status" value="1"/>
</dbReference>
<dbReference type="GO" id="GO:0004132">
    <property type="term" value="F:dCMP deaminase activity"/>
    <property type="evidence" value="ECO:0007669"/>
    <property type="project" value="InterPro"/>
</dbReference>
<keyword evidence="1" id="KW-0378">Hydrolase</keyword>
<dbReference type="InterPro" id="IPR016473">
    <property type="entry name" value="dCMP_deaminase"/>
</dbReference>
<dbReference type="InterPro" id="IPR002125">
    <property type="entry name" value="CMP_dCMP_dom"/>
</dbReference>
<gene>
    <name evidence="3" type="ORF">LCGC14_0466290</name>
</gene>
<organism evidence="3">
    <name type="scientific">marine sediment metagenome</name>
    <dbReference type="NCBI Taxonomy" id="412755"/>
    <lineage>
        <taxon>unclassified sequences</taxon>
        <taxon>metagenomes</taxon>
        <taxon>ecological metagenomes</taxon>
    </lineage>
</organism>
<evidence type="ECO:0000256" key="1">
    <source>
        <dbReference type="ARBA" id="ARBA00022801"/>
    </source>
</evidence>
<dbReference type="PANTHER" id="PTHR11086:SF18">
    <property type="entry name" value="DEOXYCYTIDYLATE DEAMINASE"/>
    <property type="match status" value="1"/>
</dbReference>
<dbReference type="InterPro" id="IPR015517">
    <property type="entry name" value="dCMP_deaminase-rel"/>
</dbReference>
<reference evidence="3" key="1">
    <citation type="journal article" date="2015" name="Nature">
        <title>Complex archaea that bridge the gap between prokaryotes and eukaryotes.</title>
        <authorList>
            <person name="Spang A."/>
            <person name="Saw J.H."/>
            <person name="Jorgensen S.L."/>
            <person name="Zaremba-Niedzwiedzka K."/>
            <person name="Martijn J."/>
            <person name="Lind A.E."/>
            <person name="van Eijk R."/>
            <person name="Schleper C."/>
            <person name="Guy L."/>
            <person name="Ettema T.J."/>
        </authorList>
    </citation>
    <scope>NUCLEOTIDE SEQUENCE</scope>
</reference>
<comment type="caution">
    <text evidence="3">The sequence shown here is derived from an EMBL/GenBank/DDBJ whole genome shotgun (WGS) entry which is preliminary data.</text>
</comment>
<dbReference type="SUPFAM" id="SSF53927">
    <property type="entry name" value="Cytidine deaminase-like"/>
    <property type="match status" value="1"/>
</dbReference>
<evidence type="ECO:0000259" key="2">
    <source>
        <dbReference type="PROSITE" id="PS51747"/>
    </source>
</evidence>
<dbReference type="AlphaFoldDB" id="A0A0F9SIR1"/>
<feature type="domain" description="CMP/dCMP-type deaminase" evidence="2">
    <location>
        <begin position="2"/>
        <end position="126"/>
    </location>
</feature>
<proteinExistence type="predicted"/>
<dbReference type="PANTHER" id="PTHR11086">
    <property type="entry name" value="DEOXYCYTIDYLATE DEAMINASE-RELATED"/>
    <property type="match status" value="1"/>
</dbReference>